<evidence type="ECO:0000256" key="3">
    <source>
        <dbReference type="ARBA" id="ARBA00022840"/>
    </source>
</evidence>
<name>A0A4W4EMP4_ELEEL</name>
<evidence type="ECO:0000256" key="5">
    <source>
        <dbReference type="ARBA" id="ARBA00023254"/>
    </source>
</evidence>
<dbReference type="InterPro" id="IPR036187">
    <property type="entry name" value="DNA_mismatch_repair_MutS_sf"/>
</dbReference>
<dbReference type="PANTHER" id="PTHR11361">
    <property type="entry name" value="DNA MISMATCH REPAIR PROTEIN MUTS FAMILY MEMBER"/>
    <property type="match status" value="1"/>
</dbReference>
<dbReference type="Pfam" id="PF05192">
    <property type="entry name" value="MutS_III"/>
    <property type="match status" value="1"/>
</dbReference>
<dbReference type="SMART" id="SM00533">
    <property type="entry name" value="MUTSd"/>
    <property type="match status" value="1"/>
</dbReference>
<dbReference type="SUPFAM" id="SSF53150">
    <property type="entry name" value="DNA repair protein MutS, domain II"/>
    <property type="match status" value="1"/>
</dbReference>
<keyword evidence="3" id="KW-0067">ATP-binding</keyword>
<dbReference type="InterPro" id="IPR036678">
    <property type="entry name" value="MutS_con_dom_sf"/>
</dbReference>
<dbReference type="InterPro" id="IPR007860">
    <property type="entry name" value="DNA_mmatch_repair_MutS_con_dom"/>
</dbReference>
<reference evidence="8" key="3">
    <citation type="submission" date="2020-05" db="EMBL/GenBank/DDBJ databases">
        <title>Electrophorus electricus (electric eel) genome, fEleEle1, primary haplotype.</title>
        <authorList>
            <person name="Myers G."/>
            <person name="Meyer A."/>
            <person name="Fedrigo O."/>
            <person name="Formenti G."/>
            <person name="Rhie A."/>
            <person name="Tracey A."/>
            <person name="Sims Y."/>
            <person name="Jarvis E.D."/>
        </authorList>
    </citation>
    <scope>NUCLEOTIDE SEQUENCE [LARGE SCALE GENOMIC DNA]</scope>
</reference>
<dbReference type="InterPro" id="IPR007696">
    <property type="entry name" value="DNA_mismatch_repair_MutS_core"/>
</dbReference>
<dbReference type="Pfam" id="PF05188">
    <property type="entry name" value="MutS_II"/>
    <property type="match status" value="1"/>
</dbReference>
<evidence type="ECO:0000256" key="1">
    <source>
        <dbReference type="ARBA" id="ARBA00006271"/>
    </source>
</evidence>
<dbReference type="GO" id="GO:0007131">
    <property type="term" value="P:reciprocal meiotic recombination"/>
    <property type="evidence" value="ECO:0007669"/>
    <property type="project" value="TreeGrafter"/>
</dbReference>
<dbReference type="Pfam" id="PF00488">
    <property type="entry name" value="MutS_V"/>
    <property type="match status" value="1"/>
</dbReference>
<dbReference type="GO" id="GO:0030983">
    <property type="term" value="F:mismatched DNA binding"/>
    <property type="evidence" value="ECO:0007669"/>
    <property type="project" value="InterPro"/>
</dbReference>
<dbReference type="GO" id="GO:0005634">
    <property type="term" value="C:nucleus"/>
    <property type="evidence" value="ECO:0007669"/>
    <property type="project" value="TreeGrafter"/>
</dbReference>
<dbReference type="GO" id="GO:0006298">
    <property type="term" value="P:mismatch repair"/>
    <property type="evidence" value="ECO:0007669"/>
    <property type="project" value="InterPro"/>
</dbReference>
<keyword evidence="2" id="KW-0547">Nucleotide-binding</keyword>
<dbReference type="GO" id="GO:0140664">
    <property type="term" value="F:ATP-dependent DNA damage sensor activity"/>
    <property type="evidence" value="ECO:0007669"/>
    <property type="project" value="InterPro"/>
</dbReference>
<gene>
    <name evidence="8" type="primary">MSH4</name>
</gene>
<dbReference type="SUPFAM" id="SSF48334">
    <property type="entry name" value="DNA repair protein MutS, domain III"/>
    <property type="match status" value="1"/>
</dbReference>
<dbReference type="Ensembl" id="ENSEEET00000012857.2">
    <property type="protein sequence ID" value="ENSEEEP00000012710.2"/>
    <property type="gene ID" value="ENSEEEG00000006383.2"/>
</dbReference>
<feature type="compositionally biased region" description="Low complexity" evidence="6">
    <location>
        <begin position="1"/>
        <end position="15"/>
    </location>
</feature>
<dbReference type="OMA" id="KMTMLYK"/>
<reference evidence="9" key="2">
    <citation type="journal article" date="2017" name="Sci. Adv.">
        <title>A tail of two voltages: Proteomic comparison of the three electric organs of the electric eel.</title>
        <authorList>
            <person name="Traeger L.L."/>
            <person name="Sabat G."/>
            <person name="Barrett-Wilt G.A."/>
            <person name="Wells G.B."/>
            <person name="Sussman M.R."/>
        </authorList>
    </citation>
    <scope>NUCLEOTIDE SEQUENCE [LARGE SCALE GENOMIC DNA]</scope>
</reference>
<keyword evidence="5" id="KW-0469">Meiosis</keyword>
<dbReference type="SMART" id="SM00534">
    <property type="entry name" value="MUTSac"/>
    <property type="match status" value="1"/>
</dbReference>
<dbReference type="SUPFAM" id="SSF52540">
    <property type="entry name" value="P-loop containing nucleoside triphosphate hydrolases"/>
    <property type="match status" value="1"/>
</dbReference>
<evidence type="ECO:0000256" key="6">
    <source>
        <dbReference type="SAM" id="MobiDB-lite"/>
    </source>
</evidence>
<feature type="domain" description="DNA mismatch repair proteins mutS family" evidence="7">
    <location>
        <begin position="710"/>
        <end position="726"/>
    </location>
</feature>
<dbReference type="InterPro" id="IPR007861">
    <property type="entry name" value="DNA_mismatch_repair_MutS_clamp"/>
</dbReference>
<dbReference type="Gene3D" id="3.40.50.300">
    <property type="entry name" value="P-loop containing nucleotide triphosphate hydrolases"/>
    <property type="match status" value="1"/>
</dbReference>
<dbReference type="InterPro" id="IPR045076">
    <property type="entry name" value="MutS"/>
</dbReference>
<dbReference type="STRING" id="8005.ENSEEEP00000012710"/>
<dbReference type="AlphaFoldDB" id="A0A4W4EMP4"/>
<evidence type="ECO:0000313" key="8">
    <source>
        <dbReference type="Ensembl" id="ENSEEEP00000012710.2"/>
    </source>
</evidence>
<dbReference type="FunFam" id="1.10.1420.10:FF:000056">
    <property type="entry name" value="MutS homolog 4"/>
    <property type="match status" value="1"/>
</dbReference>
<dbReference type="GeneTree" id="ENSGT00550000074897"/>
<dbReference type="Gene3D" id="3.30.420.110">
    <property type="entry name" value="MutS, connector domain"/>
    <property type="match status" value="1"/>
</dbReference>
<dbReference type="InterPro" id="IPR000432">
    <property type="entry name" value="DNA_mismatch_repair_MutS_C"/>
</dbReference>
<dbReference type="InterPro" id="IPR027417">
    <property type="entry name" value="P-loop_NTPase"/>
</dbReference>
<evidence type="ECO:0000313" key="9">
    <source>
        <dbReference type="Proteomes" id="UP000314983"/>
    </source>
</evidence>
<dbReference type="PROSITE" id="PS00486">
    <property type="entry name" value="DNA_MISMATCH_REPAIR_2"/>
    <property type="match status" value="1"/>
</dbReference>
<dbReference type="Gene3D" id="1.10.1420.10">
    <property type="match status" value="1"/>
</dbReference>
<reference evidence="8" key="5">
    <citation type="submission" date="2025-09" db="UniProtKB">
        <authorList>
            <consortium name="Ensembl"/>
        </authorList>
    </citation>
    <scope>IDENTIFICATION</scope>
</reference>
<reference evidence="9" key="1">
    <citation type="journal article" date="2014" name="Science">
        <title>Nonhuman genetics. Genomic basis for the convergent evolution of electric organs.</title>
        <authorList>
            <person name="Gallant J.R."/>
            <person name="Traeger L.L."/>
            <person name="Volkening J.D."/>
            <person name="Moffett H."/>
            <person name="Chen P.H."/>
            <person name="Novina C.D."/>
            <person name="Phillips G.N.Jr."/>
            <person name="Anand R."/>
            <person name="Wells G.B."/>
            <person name="Pinch M."/>
            <person name="Guth R."/>
            <person name="Unguez G.A."/>
            <person name="Albert J.S."/>
            <person name="Zakon H.H."/>
            <person name="Samanta M.P."/>
            <person name="Sussman M.R."/>
        </authorList>
    </citation>
    <scope>NUCLEOTIDE SEQUENCE [LARGE SCALE GENOMIC DNA]</scope>
</reference>
<evidence type="ECO:0000259" key="7">
    <source>
        <dbReference type="PROSITE" id="PS00486"/>
    </source>
</evidence>
<keyword evidence="9" id="KW-1185">Reference proteome</keyword>
<dbReference type="FunFam" id="3.40.50.300:FF:000870">
    <property type="entry name" value="MutS protein homolog 4"/>
    <property type="match status" value="1"/>
</dbReference>
<reference evidence="8" key="4">
    <citation type="submission" date="2025-08" db="UniProtKB">
        <authorList>
            <consortium name="Ensembl"/>
        </authorList>
    </citation>
    <scope>IDENTIFICATION</scope>
</reference>
<dbReference type="Proteomes" id="UP000314983">
    <property type="component" value="Chromosome 13"/>
</dbReference>
<dbReference type="GO" id="GO:0005524">
    <property type="term" value="F:ATP binding"/>
    <property type="evidence" value="ECO:0007669"/>
    <property type="project" value="UniProtKB-KW"/>
</dbReference>
<proteinExistence type="inferred from homology"/>
<dbReference type="FunFam" id="3.30.420.110:FF:000003">
    <property type="entry name" value="mutS protein homolog 4"/>
    <property type="match status" value="1"/>
</dbReference>
<protein>
    <recommendedName>
        <fullName evidence="7">DNA mismatch repair proteins mutS family domain-containing protein</fullName>
    </recommendedName>
</protein>
<accession>A0A4W4EMP4</accession>
<feature type="compositionally biased region" description="Polar residues" evidence="6">
    <location>
        <begin position="16"/>
        <end position="31"/>
    </location>
</feature>
<dbReference type="Pfam" id="PF05190">
    <property type="entry name" value="MutS_IV"/>
    <property type="match status" value="1"/>
</dbReference>
<evidence type="ECO:0000256" key="4">
    <source>
        <dbReference type="ARBA" id="ARBA00023125"/>
    </source>
</evidence>
<sequence>MTVGSDTSGTSDTSTLPSSNCRHSRAQSWWRQDTGPPAPFPIPNRSCRASAGSCPGSTVAASTGVRERTLSETLARRGSKHRVTTAVLAKPTNLFKHVLNTVKVNTLSKFIPNTVTTSSSATLCHPSSVIVAVVEGRGLARGEIGMSSINLNSPELVLSQFADTGTYAKVITKLHTLMPLEILMPDTASEKGQGTKLYNLITENFPSVAFTAIQRKYFNEKKGLEYIQQLCAAEFSTVVMEVQTKYYCLAAAASLLKYFEFIQNCVYAPKSLKVSFTGSEKTAMIDSVSARNLELVVNNRDHRSDHTLLGVLNYTKSPGGERRLRSNILEPPLDADTIKTRLDTIQELLQDEELFFGLKNAIAHFLDIDQLLSALVQLPKQDTVTCSWTIYNKRSGGVFNLQQCWIFSLALTLHWPRFESILAQIKTVINDDTSYMKGSLNMRTQKCYAVRPNVSEFLDIARRAYTEVVDDISGLVDQLGEKYELPLRTSFSTARGFFIQLKLEGVVLPDGQLPGEFIKKNNYSFTTLDLMKMNDRCDEALKEIFHMSYVVVCRLLTGVYEQIHCLYKLSDAESMLDMLLSLAHACTVSDYVRPEFTDTLAIKQGRHPILERITAQQAISNNSYISEGSNFVIITGPNMSGKSTYLKQVALCQIMAQIGSFVPAEYASFRIADQIFTRIGVDDDFETNSSTFMVEMKEVSYIIHNASDRSLIIIDELGRGTSAEEGVGICHSICEFLINLKAFTLFATHFLELCQLETLYPNVENQHMQVQHVCRGDSGKESVIYTYLLTRGYSEERNYGIRAAEMTSLPLSIIEEAKSMAAKVSKKLWAMHHSEPGMLRQRAVYRLATRLLQTARNSRLDPDSLRLYLKGLKRNYEQVQNHQAVYE</sequence>
<evidence type="ECO:0000256" key="2">
    <source>
        <dbReference type="ARBA" id="ARBA00022741"/>
    </source>
</evidence>
<organism evidence="8 9">
    <name type="scientific">Electrophorus electricus</name>
    <name type="common">Electric eel</name>
    <name type="synonym">Gymnotus electricus</name>
    <dbReference type="NCBI Taxonomy" id="8005"/>
    <lineage>
        <taxon>Eukaryota</taxon>
        <taxon>Metazoa</taxon>
        <taxon>Chordata</taxon>
        <taxon>Craniata</taxon>
        <taxon>Vertebrata</taxon>
        <taxon>Euteleostomi</taxon>
        <taxon>Actinopterygii</taxon>
        <taxon>Neopterygii</taxon>
        <taxon>Teleostei</taxon>
        <taxon>Ostariophysi</taxon>
        <taxon>Gymnotiformes</taxon>
        <taxon>Gymnotoidei</taxon>
        <taxon>Gymnotidae</taxon>
        <taxon>Electrophorus</taxon>
    </lineage>
</organism>
<dbReference type="PANTHER" id="PTHR11361:SF21">
    <property type="entry name" value="MUTS PROTEIN HOMOLOG 4"/>
    <property type="match status" value="1"/>
</dbReference>
<feature type="region of interest" description="Disordered" evidence="6">
    <location>
        <begin position="1"/>
        <end position="39"/>
    </location>
</feature>
<comment type="similarity">
    <text evidence="1">Belongs to the DNA mismatch repair MutS family.</text>
</comment>
<keyword evidence="4" id="KW-0238">DNA-binding</keyword>